<accession>A0ABP9ACB6</accession>
<keyword evidence="3" id="KW-1185">Reference proteome</keyword>
<proteinExistence type="predicted"/>
<evidence type="ECO:0000313" key="2">
    <source>
        <dbReference type="EMBL" id="GAA4776700.1"/>
    </source>
</evidence>
<evidence type="ECO:0000256" key="1">
    <source>
        <dbReference type="SAM" id="Phobius"/>
    </source>
</evidence>
<name>A0ABP9ACB6_9FLAO</name>
<organism evidence="2 3">
    <name type="scientific">Flavobacterium hankyongi</name>
    <dbReference type="NCBI Taxonomy" id="1176532"/>
    <lineage>
        <taxon>Bacteria</taxon>
        <taxon>Pseudomonadati</taxon>
        <taxon>Bacteroidota</taxon>
        <taxon>Flavobacteriia</taxon>
        <taxon>Flavobacteriales</taxon>
        <taxon>Flavobacteriaceae</taxon>
        <taxon>Flavobacterium</taxon>
    </lineage>
</organism>
<dbReference type="Proteomes" id="UP001500141">
    <property type="component" value="Unassembled WGS sequence"/>
</dbReference>
<comment type="caution">
    <text evidence="2">The sequence shown here is derived from an EMBL/GenBank/DDBJ whole genome shotgun (WGS) entry which is preliminary data.</text>
</comment>
<keyword evidence="1" id="KW-0472">Membrane</keyword>
<keyword evidence="1" id="KW-0812">Transmembrane</keyword>
<dbReference type="EMBL" id="BAABIP010000022">
    <property type="protein sequence ID" value="GAA4776700.1"/>
    <property type="molecule type" value="Genomic_DNA"/>
</dbReference>
<gene>
    <name evidence="2" type="ORF">GCM10023230_29810</name>
</gene>
<keyword evidence="1" id="KW-1133">Transmembrane helix</keyword>
<sequence length="77" mass="8695">MKTPVNTVACGGQFAGKKICPLFNLSISYFLYFHFMDLESFIGTLASLLGIYSFLKNDTSLFPSKKKLNVVQMLCRF</sequence>
<evidence type="ECO:0000313" key="3">
    <source>
        <dbReference type="Proteomes" id="UP001500141"/>
    </source>
</evidence>
<protein>
    <submittedName>
        <fullName evidence="2">Uncharacterized protein</fullName>
    </submittedName>
</protein>
<reference evidence="3" key="1">
    <citation type="journal article" date="2019" name="Int. J. Syst. Evol. Microbiol.">
        <title>The Global Catalogue of Microorganisms (GCM) 10K type strain sequencing project: providing services to taxonomists for standard genome sequencing and annotation.</title>
        <authorList>
            <consortium name="The Broad Institute Genomics Platform"/>
            <consortium name="The Broad Institute Genome Sequencing Center for Infectious Disease"/>
            <person name="Wu L."/>
            <person name="Ma J."/>
        </authorList>
    </citation>
    <scope>NUCLEOTIDE SEQUENCE [LARGE SCALE GENOMIC DNA]</scope>
    <source>
        <strain evidence="3">JCM 18198</strain>
    </source>
</reference>
<feature type="transmembrane region" description="Helical" evidence="1">
    <location>
        <begin position="31"/>
        <end position="55"/>
    </location>
</feature>